<dbReference type="GO" id="GO:0019557">
    <property type="term" value="P:L-histidine catabolic process to glutamate and formate"/>
    <property type="evidence" value="ECO:0007669"/>
    <property type="project" value="UniProtKB-UniPathway"/>
</dbReference>
<dbReference type="HAMAP" id="MF_00737">
    <property type="entry name" value="Formimidoylglutam"/>
    <property type="match status" value="1"/>
</dbReference>
<dbReference type="EMBL" id="JACBZP010000001">
    <property type="protein sequence ID" value="NYI67105.1"/>
    <property type="molecule type" value="Genomic_DNA"/>
</dbReference>
<evidence type="ECO:0000256" key="6">
    <source>
        <dbReference type="NCBIfam" id="TIGR01227"/>
    </source>
</evidence>
<comment type="function">
    <text evidence="5">Catalyzes the conversion of N-formimidoyl-L-glutamate to L-glutamate and formamide.</text>
</comment>
<keyword evidence="10" id="KW-1185">Reference proteome</keyword>
<feature type="binding site" evidence="5 7">
    <location>
        <position position="125"/>
    </location>
    <ligand>
        <name>Mn(2+)</name>
        <dbReference type="ChEBI" id="CHEBI:29035"/>
        <label>1</label>
    </ligand>
</feature>
<dbReference type="GO" id="GO:0019556">
    <property type="term" value="P:L-histidine catabolic process to glutamate and formamide"/>
    <property type="evidence" value="ECO:0007669"/>
    <property type="project" value="UniProtKB-UniRule"/>
</dbReference>
<gene>
    <name evidence="5" type="primary">hutG</name>
    <name evidence="9" type="ORF">BJY26_001411</name>
</gene>
<feature type="binding site" evidence="5 7">
    <location>
        <position position="152"/>
    </location>
    <ligand>
        <name>Mn(2+)</name>
        <dbReference type="ChEBI" id="CHEBI:29035"/>
        <label>1</label>
    </ligand>
</feature>
<dbReference type="GO" id="GO:0030145">
    <property type="term" value="F:manganese ion binding"/>
    <property type="evidence" value="ECO:0007669"/>
    <property type="project" value="UniProtKB-UniRule"/>
</dbReference>
<feature type="binding site" evidence="7">
    <location>
        <position position="154"/>
    </location>
    <ligand>
        <name>Mn(2+)</name>
        <dbReference type="ChEBI" id="CHEBI:29035"/>
        <label>1</label>
    </ligand>
</feature>
<dbReference type="SUPFAM" id="SSF52768">
    <property type="entry name" value="Arginase/deacetylase"/>
    <property type="match status" value="1"/>
</dbReference>
<dbReference type="GO" id="GO:0008783">
    <property type="term" value="F:agmatinase activity"/>
    <property type="evidence" value="ECO:0007669"/>
    <property type="project" value="TreeGrafter"/>
</dbReference>
<feature type="binding site" evidence="5">
    <location>
        <position position="243"/>
    </location>
    <ligand>
        <name>Mn(2+)</name>
        <dbReference type="ChEBI" id="CHEBI:29035"/>
        <label>2</label>
    </ligand>
</feature>
<name>A0A7Z0D1X7_9MICO</name>
<evidence type="ECO:0000256" key="4">
    <source>
        <dbReference type="ARBA" id="ARBA00023211"/>
    </source>
</evidence>
<protein>
    <recommendedName>
        <fullName evidence="5 6">Formimidoylglutamase</fullName>
        <ecNumber evidence="5 6">3.5.3.8</ecNumber>
    </recommendedName>
    <alternativeName>
        <fullName evidence="5">Formiminoglutamase</fullName>
    </alternativeName>
    <alternativeName>
        <fullName evidence="5">Formiminoglutamate hydrolase</fullName>
    </alternativeName>
</protein>
<dbReference type="AlphaFoldDB" id="A0A7Z0D1X7"/>
<dbReference type="CDD" id="cd09988">
    <property type="entry name" value="Formimidoylglutamase"/>
    <property type="match status" value="1"/>
</dbReference>
<dbReference type="NCBIfam" id="TIGR01227">
    <property type="entry name" value="hutG"/>
    <property type="match status" value="1"/>
</dbReference>
<keyword evidence="1 5" id="KW-0479">Metal-binding</keyword>
<dbReference type="Gene3D" id="3.40.800.10">
    <property type="entry name" value="Ureohydrolase domain"/>
    <property type="match status" value="1"/>
</dbReference>
<evidence type="ECO:0000256" key="8">
    <source>
        <dbReference type="PROSITE-ProRule" id="PRU00742"/>
    </source>
</evidence>
<feature type="binding site" evidence="5 7">
    <location>
        <position position="243"/>
    </location>
    <ligand>
        <name>Mn(2+)</name>
        <dbReference type="ChEBI" id="CHEBI:29035"/>
        <label>1</label>
    </ligand>
</feature>
<reference evidence="9 10" key="1">
    <citation type="submission" date="2020-07" db="EMBL/GenBank/DDBJ databases">
        <title>Sequencing the genomes of 1000 actinobacteria strains.</title>
        <authorList>
            <person name="Klenk H.-P."/>
        </authorList>
    </citation>
    <scope>NUCLEOTIDE SEQUENCE [LARGE SCALE GENOMIC DNA]</scope>
    <source>
        <strain evidence="9 10">DSM 26341</strain>
    </source>
</reference>
<dbReference type="InterPro" id="IPR006035">
    <property type="entry name" value="Ureohydrolase"/>
</dbReference>
<dbReference type="PANTHER" id="PTHR11358:SF35">
    <property type="entry name" value="FORMIMIDOYLGLUTAMASE"/>
    <property type="match status" value="1"/>
</dbReference>
<dbReference type="EC" id="3.5.3.8" evidence="5 6"/>
<sequence>MTFSKGALVRDFEWTGRIDGPAAEHKRWHAAVQPGTARTADIQLLGFCSDEGVKRNGGRPGAEAGPSAIRTALASLALHHDVTVADRGDVTVDGSDLEAAQERLGVEVGDILTTGSLPLVMGGGHETAFGDYLGLTSRPRRHDRRLGILNLDAHFDLREQAVASSGTPFRQIADAEHQAGRIFRYAVVGISRPNNTSALFSTADSLGVPHLVDEDCQLGDLPAVLRFVDEFLDSVDDLYLTIDLDVLPSYAAPGVSAPATLGVPLPVVQAICTHVARSPKLALADVVELNPRFDVDARTARTAARLLYQIGTTATRRIEEPS</sequence>
<dbReference type="InterPro" id="IPR023696">
    <property type="entry name" value="Ureohydrolase_dom_sf"/>
</dbReference>
<evidence type="ECO:0000256" key="7">
    <source>
        <dbReference type="PIRSR" id="PIRSR036979-1"/>
    </source>
</evidence>
<comment type="similarity">
    <text evidence="5 8">Belongs to the arginase family.</text>
</comment>
<dbReference type="GO" id="GO:0050415">
    <property type="term" value="F:formimidoylglutamase activity"/>
    <property type="evidence" value="ECO:0007669"/>
    <property type="project" value="UniProtKB-UniRule"/>
</dbReference>
<dbReference type="PIRSF" id="PIRSF036979">
    <property type="entry name" value="Arginase"/>
    <property type="match status" value="1"/>
</dbReference>
<proteinExistence type="inferred from homology"/>
<keyword evidence="4 5" id="KW-0464">Manganese</keyword>
<feature type="binding site" evidence="5">
    <location>
        <position position="245"/>
    </location>
    <ligand>
        <name>Mn(2+)</name>
        <dbReference type="ChEBI" id="CHEBI:29035"/>
        <label>2</label>
    </ligand>
</feature>
<comment type="cofactor">
    <cofactor evidence="5 7">
        <name>Mn(2+)</name>
        <dbReference type="ChEBI" id="CHEBI:29035"/>
    </cofactor>
    <text evidence="5 7">Binds 2 manganese ions per subunit.</text>
</comment>
<dbReference type="Proteomes" id="UP000539111">
    <property type="component" value="Unassembled WGS sequence"/>
</dbReference>
<evidence type="ECO:0000313" key="10">
    <source>
        <dbReference type="Proteomes" id="UP000539111"/>
    </source>
</evidence>
<feature type="binding site" evidence="5">
    <location>
        <position position="154"/>
    </location>
    <ligand>
        <name>Mn(2+)</name>
        <dbReference type="ChEBI" id="CHEBI:29035"/>
        <label>2</label>
    </ligand>
</feature>
<dbReference type="PROSITE" id="PS51409">
    <property type="entry name" value="ARGINASE_2"/>
    <property type="match status" value="1"/>
</dbReference>
<evidence type="ECO:0000256" key="1">
    <source>
        <dbReference type="ARBA" id="ARBA00022723"/>
    </source>
</evidence>
<feature type="binding site" evidence="5">
    <location>
        <position position="152"/>
    </location>
    <ligand>
        <name>Mn(2+)</name>
        <dbReference type="ChEBI" id="CHEBI:29035"/>
        <label>2</label>
    </ligand>
</feature>
<evidence type="ECO:0000256" key="3">
    <source>
        <dbReference type="ARBA" id="ARBA00022808"/>
    </source>
</evidence>
<dbReference type="RefSeq" id="WP_179426862.1">
    <property type="nucleotide sequence ID" value="NZ_JACBZP010000001.1"/>
</dbReference>
<comment type="caution">
    <text evidence="9">The sequence shown here is derived from an EMBL/GenBank/DDBJ whole genome shotgun (WGS) entry which is preliminary data.</text>
</comment>
<feature type="binding site" evidence="7">
    <location>
        <position position="245"/>
    </location>
    <ligand>
        <name>Mn(2+)</name>
        <dbReference type="ChEBI" id="CHEBI:29035"/>
        <label>1</label>
    </ligand>
</feature>
<evidence type="ECO:0000256" key="2">
    <source>
        <dbReference type="ARBA" id="ARBA00022801"/>
    </source>
</evidence>
<organism evidence="9 10">
    <name type="scientific">Spelaeicoccus albus</name>
    <dbReference type="NCBI Taxonomy" id="1280376"/>
    <lineage>
        <taxon>Bacteria</taxon>
        <taxon>Bacillati</taxon>
        <taxon>Actinomycetota</taxon>
        <taxon>Actinomycetes</taxon>
        <taxon>Micrococcales</taxon>
        <taxon>Brevibacteriaceae</taxon>
        <taxon>Spelaeicoccus</taxon>
    </lineage>
</organism>
<accession>A0A7Z0D1X7</accession>
<dbReference type="InterPro" id="IPR005923">
    <property type="entry name" value="HutG"/>
</dbReference>
<evidence type="ECO:0000313" key="9">
    <source>
        <dbReference type="EMBL" id="NYI67105.1"/>
    </source>
</evidence>
<dbReference type="GO" id="GO:0033389">
    <property type="term" value="P:putrescine biosynthetic process from arginine, via agmatine"/>
    <property type="evidence" value="ECO:0007669"/>
    <property type="project" value="TreeGrafter"/>
</dbReference>
<dbReference type="Pfam" id="PF00491">
    <property type="entry name" value="Arginase"/>
    <property type="match status" value="1"/>
</dbReference>
<keyword evidence="3 5" id="KW-0369">Histidine metabolism</keyword>
<comment type="pathway">
    <text evidence="5">Amino-acid degradation; L-histidine degradation into L-glutamate; L-glutamate from N-formimidoyl-L-glutamate (hydrolase route): step 1/1.</text>
</comment>
<evidence type="ECO:0000256" key="5">
    <source>
        <dbReference type="HAMAP-Rule" id="MF_00737"/>
    </source>
</evidence>
<dbReference type="PANTHER" id="PTHR11358">
    <property type="entry name" value="ARGINASE/AGMATINASE"/>
    <property type="match status" value="1"/>
</dbReference>
<dbReference type="UniPathway" id="UPA00379">
    <property type="reaction ID" value="UER00552"/>
</dbReference>
<keyword evidence="2 5" id="KW-0378">Hydrolase</keyword>
<comment type="catalytic activity">
    <reaction evidence="5">
        <text>N-formimidoyl-L-glutamate + H2O = formamide + L-glutamate</text>
        <dbReference type="Rhea" id="RHEA:22492"/>
        <dbReference type="ChEBI" id="CHEBI:15377"/>
        <dbReference type="ChEBI" id="CHEBI:16397"/>
        <dbReference type="ChEBI" id="CHEBI:29985"/>
        <dbReference type="ChEBI" id="CHEBI:58928"/>
        <dbReference type="EC" id="3.5.3.8"/>
    </reaction>
</comment>
<feature type="binding site" evidence="5 7">
    <location>
        <position position="156"/>
    </location>
    <ligand>
        <name>Mn(2+)</name>
        <dbReference type="ChEBI" id="CHEBI:29035"/>
        <label>1</label>
    </ligand>
</feature>